<dbReference type="EMBL" id="CP073100">
    <property type="protein sequence ID" value="QUE51012.1"/>
    <property type="molecule type" value="Genomic_DNA"/>
</dbReference>
<evidence type="ECO:0000256" key="1">
    <source>
        <dbReference type="SAM" id="Phobius"/>
    </source>
</evidence>
<dbReference type="Proteomes" id="UP000676169">
    <property type="component" value="Chromosome"/>
</dbReference>
<feature type="transmembrane region" description="Helical" evidence="1">
    <location>
        <begin position="50"/>
        <end position="68"/>
    </location>
</feature>
<keyword evidence="3" id="KW-1185">Reference proteome</keyword>
<dbReference type="AlphaFoldDB" id="A0A975G800"/>
<protein>
    <submittedName>
        <fullName evidence="2">Uncharacterized protein</fullName>
    </submittedName>
</protein>
<evidence type="ECO:0000313" key="3">
    <source>
        <dbReference type="Proteomes" id="UP000676169"/>
    </source>
</evidence>
<organism evidence="2 3">
    <name type="scientific">Luteolibacter ambystomatis</name>
    <dbReference type="NCBI Taxonomy" id="2824561"/>
    <lineage>
        <taxon>Bacteria</taxon>
        <taxon>Pseudomonadati</taxon>
        <taxon>Verrucomicrobiota</taxon>
        <taxon>Verrucomicrobiia</taxon>
        <taxon>Verrucomicrobiales</taxon>
        <taxon>Verrucomicrobiaceae</taxon>
        <taxon>Luteolibacter</taxon>
    </lineage>
</organism>
<dbReference type="KEGG" id="lamb:KBB96_19420"/>
<sequence length="193" mass="21727">MSPVIRRFNASLTFRSVCAFVLSLAGYGMAAGLVWLLLWIFRDHLAEQRWWLPVGIVGFWSVLTTSGWRRWRAGQGFYGPADSMAFFDFNEESAGGWLVQNQTARITGPAWLLSQMFLTGPLQALKGASLLRARLPDDVATELRLNDLLESIRGKGSWHPVDTWAGREEDISSLIRLGKLEFSSRTGRLRVKP</sequence>
<proteinExistence type="predicted"/>
<gene>
    <name evidence="2" type="ORF">KBB96_19420</name>
</gene>
<keyword evidence="1" id="KW-1133">Transmembrane helix</keyword>
<keyword evidence="1" id="KW-0472">Membrane</keyword>
<feature type="transmembrane region" description="Helical" evidence="1">
    <location>
        <begin position="12"/>
        <end position="38"/>
    </location>
</feature>
<evidence type="ECO:0000313" key="2">
    <source>
        <dbReference type="EMBL" id="QUE51012.1"/>
    </source>
</evidence>
<accession>A0A975G800</accession>
<name>A0A975G800_9BACT</name>
<keyword evidence="1" id="KW-0812">Transmembrane</keyword>
<dbReference type="RefSeq" id="WP_211631151.1">
    <property type="nucleotide sequence ID" value="NZ_CP073100.1"/>
</dbReference>
<reference evidence="2" key="1">
    <citation type="submission" date="2021-04" db="EMBL/GenBank/DDBJ databases">
        <title>Luteolibacter sp. 32A isolated from the skin of an Anderson's salamander (Ambystoma andersonii).</title>
        <authorList>
            <person name="Spergser J."/>
            <person name="Busse H.-J."/>
        </authorList>
    </citation>
    <scope>NUCLEOTIDE SEQUENCE</scope>
    <source>
        <strain evidence="2">32A</strain>
    </source>
</reference>